<dbReference type="CDD" id="cd21176">
    <property type="entry name" value="LPMO_auxiliary-like"/>
    <property type="match status" value="1"/>
</dbReference>
<keyword evidence="7" id="KW-0449">Lipoprotein</keyword>
<dbReference type="AlphaFoldDB" id="A0A9P6NSW6"/>
<protein>
    <recommendedName>
        <fullName evidence="8">Copper acquisition factor BIM1-like domain-containing protein</fullName>
    </recommendedName>
</protein>
<comment type="caution">
    <text evidence="9">The sequence shown here is derived from an EMBL/GenBank/DDBJ whole genome shotgun (WGS) entry which is preliminary data.</text>
</comment>
<keyword evidence="3" id="KW-0336">GPI-anchor</keyword>
<sequence>MICDPTLLYPPSRGYDEESKHAFCGGFATKSSERTPFPLSGPASIIFDVDHAPAKVAVSISLSPDPVDFADFNTSGQVNYLMPFISTHSEGHYCFNVSVSSINPNPSPNDGALATLQVIMETHHGREYQCADITLVKGATWPQGLRCHTPSAVTSPMSPGATEDACAFKPMFPECAHAKAFASSFSSNSVHYDPRKNAYLFGIVGCILVLMY</sequence>
<accession>A0A9P6NSW6</accession>
<evidence type="ECO:0000256" key="4">
    <source>
        <dbReference type="ARBA" id="ARBA00022729"/>
    </source>
</evidence>
<evidence type="ECO:0000313" key="10">
    <source>
        <dbReference type="Proteomes" id="UP000886653"/>
    </source>
</evidence>
<dbReference type="GO" id="GO:0098552">
    <property type="term" value="C:side of membrane"/>
    <property type="evidence" value="ECO:0007669"/>
    <property type="project" value="UniProtKB-KW"/>
</dbReference>
<evidence type="ECO:0000256" key="3">
    <source>
        <dbReference type="ARBA" id="ARBA00022622"/>
    </source>
</evidence>
<evidence type="ECO:0000256" key="6">
    <source>
        <dbReference type="ARBA" id="ARBA00023180"/>
    </source>
</evidence>
<gene>
    <name evidence="9" type="ORF">CROQUDRAFT_720887</name>
</gene>
<dbReference type="Proteomes" id="UP000886653">
    <property type="component" value="Unassembled WGS sequence"/>
</dbReference>
<evidence type="ECO:0000256" key="1">
    <source>
        <dbReference type="ARBA" id="ARBA00004609"/>
    </source>
</evidence>
<dbReference type="OrthoDB" id="2146436at2759"/>
<reference evidence="9" key="1">
    <citation type="submission" date="2013-11" db="EMBL/GenBank/DDBJ databases">
        <title>Genome sequence of the fusiform rust pathogen reveals effectors for host alternation and coevolution with pine.</title>
        <authorList>
            <consortium name="DOE Joint Genome Institute"/>
            <person name="Smith K."/>
            <person name="Pendleton A."/>
            <person name="Kubisiak T."/>
            <person name="Anderson C."/>
            <person name="Salamov A."/>
            <person name="Aerts A."/>
            <person name="Riley R."/>
            <person name="Clum A."/>
            <person name="Lindquist E."/>
            <person name="Ence D."/>
            <person name="Campbell M."/>
            <person name="Kronenberg Z."/>
            <person name="Feau N."/>
            <person name="Dhillon B."/>
            <person name="Hamelin R."/>
            <person name="Burleigh J."/>
            <person name="Smith J."/>
            <person name="Yandell M."/>
            <person name="Nelson C."/>
            <person name="Grigoriev I."/>
            <person name="Davis J."/>
        </authorList>
    </citation>
    <scope>NUCLEOTIDE SEQUENCE</scope>
    <source>
        <strain evidence="9">G11</strain>
    </source>
</reference>
<evidence type="ECO:0000259" key="8">
    <source>
        <dbReference type="Pfam" id="PF20238"/>
    </source>
</evidence>
<evidence type="ECO:0000256" key="7">
    <source>
        <dbReference type="ARBA" id="ARBA00023288"/>
    </source>
</evidence>
<dbReference type="PANTHER" id="PTHR34992">
    <property type="entry name" value="HYPHAL ANASTAMOSIS-7 PROTEIN"/>
    <property type="match status" value="1"/>
</dbReference>
<dbReference type="EMBL" id="MU167225">
    <property type="protein sequence ID" value="KAG0149747.1"/>
    <property type="molecule type" value="Genomic_DNA"/>
</dbReference>
<evidence type="ECO:0000313" key="9">
    <source>
        <dbReference type="EMBL" id="KAG0149747.1"/>
    </source>
</evidence>
<dbReference type="Pfam" id="PF20238">
    <property type="entry name" value="BIM1-like_dom"/>
    <property type="match status" value="1"/>
</dbReference>
<keyword evidence="10" id="KW-1185">Reference proteome</keyword>
<keyword evidence="2" id="KW-1003">Cell membrane</keyword>
<evidence type="ECO:0000256" key="2">
    <source>
        <dbReference type="ARBA" id="ARBA00022475"/>
    </source>
</evidence>
<dbReference type="InterPro" id="IPR046936">
    <property type="entry name" value="BIM1-like"/>
</dbReference>
<keyword evidence="6" id="KW-0325">Glycoprotein</keyword>
<evidence type="ECO:0000256" key="5">
    <source>
        <dbReference type="ARBA" id="ARBA00023136"/>
    </source>
</evidence>
<dbReference type="GO" id="GO:0005886">
    <property type="term" value="C:plasma membrane"/>
    <property type="evidence" value="ECO:0007669"/>
    <property type="project" value="UniProtKB-SubCell"/>
</dbReference>
<name>A0A9P6NSW6_9BASI</name>
<organism evidence="9 10">
    <name type="scientific">Cronartium quercuum f. sp. fusiforme G11</name>
    <dbReference type="NCBI Taxonomy" id="708437"/>
    <lineage>
        <taxon>Eukaryota</taxon>
        <taxon>Fungi</taxon>
        <taxon>Dikarya</taxon>
        <taxon>Basidiomycota</taxon>
        <taxon>Pucciniomycotina</taxon>
        <taxon>Pucciniomycetes</taxon>
        <taxon>Pucciniales</taxon>
        <taxon>Coleosporiaceae</taxon>
        <taxon>Cronartium</taxon>
    </lineage>
</organism>
<comment type="subcellular location">
    <subcellularLocation>
        <location evidence="1">Cell membrane</location>
        <topology evidence="1">Lipid-anchor</topology>
        <topology evidence="1">GPI-anchor</topology>
    </subcellularLocation>
</comment>
<keyword evidence="5" id="KW-0472">Membrane</keyword>
<proteinExistence type="predicted"/>
<feature type="domain" description="Copper acquisition factor BIM1-like" evidence="8">
    <location>
        <begin position="6"/>
        <end position="148"/>
    </location>
</feature>
<keyword evidence="4" id="KW-0732">Signal</keyword>
<dbReference type="InterPro" id="IPR046530">
    <property type="entry name" value="BIM1-like_dom"/>
</dbReference>